<sequence length="212" mass="24240">MKEPSMNAISMVDLDRTLSMSVARARHRPLLVKNRHKPWVWLVSHETWWRERQYLEYISDTHPLMILRGRLDRLLQDSHRADTLTQLAAQLNLKIDPQVLCRALCLQAAHAIQSIQMLYENIGYNMAYRHFVGVDTCVALWAYAEFEHEVRQIAGCHLVADLIDFAVAQSTAMPRAEGEFRSPGGYDHTVQAGVSISEDCDCGLKCLPPRVR</sequence>
<reference evidence="2 3" key="1">
    <citation type="submission" date="2016-03" db="EMBL/GenBank/DDBJ databases">
        <authorList>
            <consortium name="Pathogen Informatics"/>
        </authorList>
    </citation>
    <scope>NUCLEOTIDE SEQUENCE [LARGE SCALE GENOMIC DNA]</scope>
    <source>
        <strain evidence="2 3">NCTC13364</strain>
    </source>
</reference>
<evidence type="ECO:0000313" key="3">
    <source>
        <dbReference type="Proteomes" id="UP000077037"/>
    </source>
</evidence>
<dbReference type="Pfam" id="PF05598">
    <property type="entry name" value="DUF772"/>
    <property type="match status" value="1"/>
</dbReference>
<dbReference type="InterPro" id="IPR008490">
    <property type="entry name" value="Transposase_InsH_N"/>
</dbReference>
<dbReference type="AlphaFoldDB" id="A0A157QKS4"/>
<proteinExistence type="predicted"/>
<evidence type="ECO:0000313" key="2">
    <source>
        <dbReference type="EMBL" id="SAI46140.1"/>
    </source>
</evidence>
<dbReference type="EMBL" id="FKBS01000025">
    <property type="protein sequence ID" value="SAI46140.1"/>
    <property type="molecule type" value="Genomic_DNA"/>
</dbReference>
<accession>A0A157QKS4</accession>
<dbReference type="Proteomes" id="UP000077037">
    <property type="component" value="Unassembled WGS sequence"/>
</dbReference>
<organism evidence="2 3">
    <name type="scientific">Bordetella ansorpii</name>
    <dbReference type="NCBI Taxonomy" id="288768"/>
    <lineage>
        <taxon>Bacteria</taxon>
        <taxon>Pseudomonadati</taxon>
        <taxon>Pseudomonadota</taxon>
        <taxon>Betaproteobacteria</taxon>
        <taxon>Burkholderiales</taxon>
        <taxon>Alcaligenaceae</taxon>
        <taxon>Bordetella</taxon>
    </lineage>
</organism>
<name>A0A157QKS4_9BORD</name>
<gene>
    <name evidence="2" type="ORF">SAMEA1982600_03654</name>
</gene>
<feature type="domain" description="Transposase InsH N-terminal" evidence="1">
    <location>
        <begin position="91"/>
        <end position="135"/>
    </location>
</feature>
<protein>
    <recommendedName>
        <fullName evidence="1">Transposase InsH N-terminal domain-containing protein</fullName>
    </recommendedName>
</protein>
<evidence type="ECO:0000259" key="1">
    <source>
        <dbReference type="Pfam" id="PF05598"/>
    </source>
</evidence>